<dbReference type="GO" id="GO:0008476">
    <property type="term" value="F:protein-tyrosine sulfotransferase activity"/>
    <property type="evidence" value="ECO:0007669"/>
    <property type="project" value="InterPro"/>
</dbReference>
<dbReference type="InterPro" id="IPR027417">
    <property type="entry name" value="P-loop_NTPase"/>
</dbReference>
<comment type="caution">
    <text evidence="2">The sequence shown here is derived from an EMBL/GenBank/DDBJ whole genome shotgun (WGS) entry which is preliminary data.</text>
</comment>
<organism evidence="2">
    <name type="scientific">mine drainage metagenome</name>
    <dbReference type="NCBI Taxonomy" id="410659"/>
    <lineage>
        <taxon>unclassified sequences</taxon>
        <taxon>metagenomes</taxon>
        <taxon>ecological metagenomes</taxon>
    </lineage>
</organism>
<feature type="non-terminal residue" evidence="2">
    <location>
        <position position="1"/>
    </location>
</feature>
<dbReference type="PANTHER" id="PTHR12788">
    <property type="entry name" value="PROTEIN-TYROSINE SULFOTRANSFERASE 2"/>
    <property type="match status" value="1"/>
</dbReference>
<proteinExistence type="predicted"/>
<name>T0Y5S8_9ZZZZ</name>
<gene>
    <name evidence="2" type="ORF">B2A_14931</name>
</gene>
<dbReference type="GO" id="GO:0005794">
    <property type="term" value="C:Golgi apparatus"/>
    <property type="evidence" value="ECO:0007669"/>
    <property type="project" value="TreeGrafter"/>
</dbReference>
<evidence type="ECO:0000313" key="2">
    <source>
        <dbReference type="EMBL" id="EQD28468.1"/>
    </source>
</evidence>
<reference evidence="2" key="1">
    <citation type="submission" date="2013-08" db="EMBL/GenBank/DDBJ databases">
        <authorList>
            <person name="Mendez C."/>
            <person name="Richter M."/>
            <person name="Ferrer M."/>
            <person name="Sanchez J."/>
        </authorList>
    </citation>
    <scope>NUCLEOTIDE SEQUENCE</scope>
</reference>
<dbReference type="Pfam" id="PF13469">
    <property type="entry name" value="Sulfotransfer_3"/>
    <property type="match status" value="1"/>
</dbReference>
<dbReference type="EMBL" id="AUZZ01010864">
    <property type="protein sequence ID" value="EQD28468.1"/>
    <property type="molecule type" value="Genomic_DNA"/>
</dbReference>
<dbReference type="InterPro" id="IPR026634">
    <property type="entry name" value="TPST-like"/>
</dbReference>
<sequence length="119" mass="14143">RYLTDTRLYRRAGKPRFIDKMPNNFRHIGLIHLMLPGARIIDARRGAMACCFSNFKQLFASGQQFTYSFEDIARYYRTYVQLMAHWERVLPGAVLRVQHEELVEDFEPQVRRILEFCGL</sequence>
<protein>
    <submittedName>
        <fullName evidence="2">Sulfotransferase</fullName>
    </submittedName>
</protein>
<dbReference type="PANTHER" id="PTHR12788:SF10">
    <property type="entry name" value="PROTEIN-TYROSINE SULFOTRANSFERASE"/>
    <property type="match status" value="1"/>
</dbReference>
<feature type="non-terminal residue" evidence="2">
    <location>
        <position position="119"/>
    </location>
</feature>
<keyword evidence="1 2" id="KW-0808">Transferase</keyword>
<dbReference type="Gene3D" id="3.40.50.300">
    <property type="entry name" value="P-loop containing nucleotide triphosphate hydrolases"/>
    <property type="match status" value="1"/>
</dbReference>
<evidence type="ECO:0000256" key="1">
    <source>
        <dbReference type="ARBA" id="ARBA00022679"/>
    </source>
</evidence>
<reference evidence="2" key="2">
    <citation type="journal article" date="2014" name="ISME J.">
        <title>Microbial stratification in low pH oxic and suboxic macroscopic growths along an acid mine drainage.</title>
        <authorList>
            <person name="Mendez-Garcia C."/>
            <person name="Mesa V."/>
            <person name="Sprenger R.R."/>
            <person name="Richter M."/>
            <person name="Diez M.S."/>
            <person name="Solano J."/>
            <person name="Bargiela R."/>
            <person name="Golyshina O.V."/>
            <person name="Manteca A."/>
            <person name="Ramos J.L."/>
            <person name="Gallego J.R."/>
            <person name="Llorente I."/>
            <person name="Martins Dos Santos V.A."/>
            <person name="Jensen O.N."/>
            <person name="Pelaez A.I."/>
            <person name="Sanchez J."/>
            <person name="Ferrer M."/>
        </authorList>
    </citation>
    <scope>NUCLEOTIDE SEQUENCE</scope>
</reference>
<accession>T0Y5S8</accession>
<dbReference type="AlphaFoldDB" id="T0Y5S8"/>
<dbReference type="SUPFAM" id="SSF52540">
    <property type="entry name" value="P-loop containing nucleoside triphosphate hydrolases"/>
    <property type="match status" value="1"/>
</dbReference>